<dbReference type="GO" id="GO:0016887">
    <property type="term" value="F:ATP hydrolysis activity"/>
    <property type="evidence" value="ECO:0007669"/>
    <property type="project" value="InterPro"/>
</dbReference>
<protein>
    <recommendedName>
        <fullName evidence="6">AAA+ ATPase domain-containing protein</fullName>
    </recommendedName>
</protein>
<proteinExistence type="inferred from homology"/>
<dbReference type="Gene3D" id="3.40.50.300">
    <property type="entry name" value="P-loop containing nucleotide triphosphate hydrolases"/>
    <property type="match status" value="1"/>
</dbReference>
<comment type="similarity">
    <text evidence="1">Belongs to the AFG1 ATPase family.</text>
</comment>
<keyword evidence="5" id="KW-1185">Reference proteome</keyword>
<comment type="caution">
    <text evidence="4">The sequence shown here is derived from an EMBL/GenBank/DDBJ whole genome shotgun (WGS) entry which is preliminary data.</text>
</comment>
<dbReference type="PANTHER" id="PTHR12169">
    <property type="entry name" value="ATPASE N2B"/>
    <property type="match status" value="1"/>
</dbReference>
<evidence type="ECO:0000256" key="1">
    <source>
        <dbReference type="ARBA" id="ARBA00010322"/>
    </source>
</evidence>
<dbReference type="AlphaFoldDB" id="A0A5J5CJA9"/>
<evidence type="ECO:0000256" key="3">
    <source>
        <dbReference type="ARBA" id="ARBA00022840"/>
    </source>
</evidence>
<keyword evidence="3" id="KW-0067">ATP-binding</keyword>
<sequence length="461" mass="52955">MAVCIPLSVKMSPSALLGFRCLLTKQYSSRKLLKSLTEVCRRGCSVKAQQAVEESGASPTRFRSPLDHYNGLIRDGLLREDEHQKAVLQTLDQLHQTLRGYSNTPTSFFSKLFTKPAAPKGYYIYGDVGTGKTMVMDMFYSYVETEKKKRVHFHGFMLDVHKRIHRLKQSMPKRKAGKMAKSYDPIAPVAEEISEEACLLCFDEFQVTDIADAMILKQLFENLFLKGVVVVATSNRPPEDLYKNGLQRVNFVPFIAVLQKYCQTLRLDSGIDYRRRNRPSAGKLYFLKWTFDLILQLKLTRPRVLNVNNRKVRLNKACGTIADCTFEELCDRPLGASDYLELSRLFDTVFIRHIPLLTLNKKTQARRLITLVDSFYDHKVRVVILADHPLDDIFVHSDDHGHDESHILMDDLGLKRDEASSLSIFSGEEEMFAFQRTVSRLTEMQTEEYWLEGDRSTKSQV</sequence>
<evidence type="ECO:0000256" key="2">
    <source>
        <dbReference type="ARBA" id="ARBA00022741"/>
    </source>
</evidence>
<dbReference type="Proteomes" id="UP000327493">
    <property type="component" value="Chromosome 20"/>
</dbReference>
<organism evidence="4 5">
    <name type="scientific">Etheostoma spectabile</name>
    <name type="common">orangethroat darter</name>
    <dbReference type="NCBI Taxonomy" id="54343"/>
    <lineage>
        <taxon>Eukaryota</taxon>
        <taxon>Metazoa</taxon>
        <taxon>Chordata</taxon>
        <taxon>Craniata</taxon>
        <taxon>Vertebrata</taxon>
        <taxon>Euteleostomi</taxon>
        <taxon>Actinopterygii</taxon>
        <taxon>Neopterygii</taxon>
        <taxon>Teleostei</taxon>
        <taxon>Neoteleostei</taxon>
        <taxon>Acanthomorphata</taxon>
        <taxon>Eupercaria</taxon>
        <taxon>Perciformes</taxon>
        <taxon>Percoidei</taxon>
        <taxon>Percidae</taxon>
        <taxon>Etheostomatinae</taxon>
        <taxon>Etheostoma</taxon>
    </lineage>
</organism>
<accession>A0A5J5CJA9</accession>
<dbReference type="FunFam" id="3.40.50.300:FF:000735">
    <property type="entry name" value="Lactation elevated 1 (Predicted)"/>
    <property type="match status" value="1"/>
</dbReference>
<dbReference type="SUPFAM" id="SSF52540">
    <property type="entry name" value="P-loop containing nucleoside triphosphate hydrolases"/>
    <property type="match status" value="1"/>
</dbReference>
<evidence type="ECO:0000313" key="5">
    <source>
        <dbReference type="Proteomes" id="UP000327493"/>
    </source>
</evidence>
<dbReference type="GO" id="GO:0005739">
    <property type="term" value="C:mitochondrion"/>
    <property type="evidence" value="ECO:0007669"/>
    <property type="project" value="TreeGrafter"/>
</dbReference>
<keyword evidence="2" id="KW-0547">Nucleotide-binding</keyword>
<gene>
    <name evidence="4" type="ORF">FQN60_008644</name>
</gene>
<reference evidence="4 5" key="1">
    <citation type="submission" date="2019-08" db="EMBL/GenBank/DDBJ databases">
        <title>A chromosome-level genome assembly, high-density linkage maps, and genome scans reveal the genomic architecture of hybrid incompatibilities underlying speciation via character displacement in darters (Percidae: Etheostominae).</title>
        <authorList>
            <person name="Moran R.L."/>
            <person name="Catchen J.M."/>
            <person name="Fuller R.C."/>
        </authorList>
    </citation>
    <scope>NUCLEOTIDE SEQUENCE [LARGE SCALE GENOMIC DNA]</scope>
    <source>
        <strain evidence="4">EspeVRDwgs_2016</strain>
        <tissue evidence="4">Muscle</tissue>
    </source>
</reference>
<dbReference type="Pfam" id="PF03969">
    <property type="entry name" value="AFG1_ATPase"/>
    <property type="match status" value="1"/>
</dbReference>
<dbReference type="EMBL" id="VOFY01000020">
    <property type="protein sequence ID" value="KAA8581904.1"/>
    <property type="molecule type" value="Genomic_DNA"/>
</dbReference>
<evidence type="ECO:0000313" key="4">
    <source>
        <dbReference type="EMBL" id="KAA8581904.1"/>
    </source>
</evidence>
<name>A0A5J5CJA9_9PERO</name>
<dbReference type="NCBIfam" id="NF040713">
    <property type="entry name" value="ZapE"/>
    <property type="match status" value="1"/>
</dbReference>
<dbReference type="PANTHER" id="PTHR12169:SF25">
    <property type="entry name" value="AFG1-LIKE ATPASE A"/>
    <property type="match status" value="1"/>
</dbReference>
<dbReference type="InterPro" id="IPR027417">
    <property type="entry name" value="P-loop_NTPase"/>
</dbReference>
<dbReference type="InterPro" id="IPR005654">
    <property type="entry name" value="ATPase_AFG1-like"/>
</dbReference>
<dbReference type="GO" id="GO:0005524">
    <property type="term" value="F:ATP binding"/>
    <property type="evidence" value="ECO:0007669"/>
    <property type="project" value="UniProtKB-KW"/>
</dbReference>
<evidence type="ECO:0008006" key="6">
    <source>
        <dbReference type="Google" id="ProtNLM"/>
    </source>
</evidence>